<accession>A0A6J6F0F5</accession>
<dbReference type="GO" id="GO:0005829">
    <property type="term" value="C:cytosol"/>
    <property type="evidence" value="ECO:0007669"/>
    <property type="project" value="TreeGrafter"/>
</dbReference>
<gene>
    <name evidence="1" type="ORF">UFOPK1722_00991</name>
</gene>
<dbReference type="InterPro" id="IPR005269">
    <property type="entry name" value="LOG"/>
</dbReference>
<dbReference type="PANTHER" id="PTHR31223:SF70">
    <property type="entry name" value="LOG FAMILY PROTEIN YJL055W"/>
    <property type="match status" value="1"/>
</dbReference>
<dbReference type="GO" id="GO:0009691">
    <property type="term" value="P:cytokinin biosynthetic process"/>
    <property type="evidence" value="ECO:0007669"/>
    <property type="project" value="InterPro"/>
</dbReference>
<dbReference type="PANTHER" id="PTHR31223">
    <property type="entry name" value="LOG FAMILY PROTEIN YJL055W"/>
    <property type="match status" value="1"/>
</dbReference>
<protein>
    <submittedName>
        <fullName evidence="1">Unannotated protein</fullName>
    </submittedName>
</protein>
<organism evidence="1">
    <name type="scientific">freshwater metagenome</name>
    <dbReference type="NCBI Taxonomy" id="449393"/>
    <lineage>
        <taxon>unclassified sequences</taxon>
        <taxon>metagenomes</taxon>
        <taxon>ecological metagenomes</taxon>
    </lineage>
</organism>
<dbReference type="GO" id="GO:0016799">
    <property type="term" value="F:hydrolase activity, hydrolyzing N-glycosyl compounds"/>
    <property type="evidence" value="ECO:0007669"/>
    <property type="project" value="TreeGrafter"/>
</dbReference>
<dbReference type="SUPFAM" id="SSF102405">
    <property type="entry name" value="MCP/YpsA-like"/>
    <property type="match status" value="1"/>
</dbReference>
<reference evidence="1" key="1">
    <citation type="submission" date="2020-05" db="EMBL/GenBank/DDBJ databases">
        <authorList>
            <person name="Chiriac C."/>
            <person name="Salcher M."/>
            <person name="Ghai R."/>
            <person name="Kavagutti S V."/>
        </authorList>
    </citation>
    <scope>NUCLEOTIDE SEQUENCE</scope>
</reference>
<proteinExistence type="predicted"/>
<dbReference type="NCBIfam" id="TIGR00730">
    <property type="entry name" value="Rossman fold protein, TIGR00730 family"/>
    <property type="match status" value="1"/>
</dbReference>
<dbReference type="InterPro" id="IPR031100">
    <property type="entry name" value="LOG_fam"/>
</dbReference>
<dbReference type="AlphaFoldDB" id="A0A6J6F0F5"/>
<name>A0A6J6F0F5_9ZZZZ</name>
<dbReference type="EMBL" id="CAEZTS010000078">
    <property type="protein sequence ID" value="CAB4580404.1"/>
    <property type="molecule type" value="Genomic_DNA"/>
</dbReference>
<sequence>MSVCVYCGSSSGVDPRFTAAALDLGRELAGRGVGLVYGGGRIGLMGLVADAVLDHGGRVHGVIPEHLVRAETAHVGLDHLDVVASMHERKARMDELSNGFVVLPGGFGTLDEAFEILTWNQLGLIAKPVVFLNVADYFTPLMNAIDHMIDSGFVKETFRPLVNVTDDVARAVDIAIGPAPVVDGKLRDLDVTAKRSTL</sequence>
<evidence type="ECO:0000313" key="1">
    <source>
        <dbReference type="EMBL" id="CAB4580404.1"/>
    </source>
</evidence>
<dbReference type="Pfam" id="PF03641">
    <property type="entry name" value="Lysine_decarbox"/>
    <property type="match status" value="1"/>
</dbReference>
<dbReference type="Gene3D" id="3.40.50.450">
    <property type="match status" value="1"/>
</dbReference>